<evidence type="ECO:0000259" key="8">
    <source>
        <dbReference type="Pfam" id="PF23024"/>
    </source>
</evidence>
<dbReference type="PANTHER" id="PTHR22754:SF32">
    <property type="entry name" value="DISCO-INTERACTING PROTEIN 2"/>
    <property type="match status" value="1"/>
</dbReference>
<comment type="similarity">
    <text evidence="1">Belongs to the ATP-dependent AMP-binding enzyme family.</text>
</comment>
<evidence type="ECO:0000256" key="4">
    <source>
        <dbReference type="ARBA" id="ARBA00023098"/>
    </source>
</evidence>
<dbReference type="InterPro" id="IPR045851">
    <property type="entry name" value="AMP-bd_C_sf"/>
</dbReference>
<evidence type="ECO:0000256" key="2">
    <source>
        <dbReference type="ARBA" id="ARBA00022598"/>
    </source>
</evidence>
<accession>A0A5C4MAA7</accession>
<gene>
    <name evidence="9" type="ORF">FG385_05635</name>
</gene>
<dbReference type="GO" id="GO:0071766">
    <property type="term" value="P:Actinobacterium-type cell wall biogenesis"/>
    <property type="evidence" value="ECO:0007669"/>
    <property type="project" value="UniProtKB-ARBA"/>
</dbReference>
<reference evidence="9 10" key="1">
    <citation type="submission" date="2019-06" db="EMBL/GenBank/DDBJ databases">
        <title>Amycolatopsis alkalitolerans sp. nov., isolated from Gastrodia elata Blume.</title>
        <authorList>
            <person name="Narsing Rao M.P."/>
            <person name="Li W.J."/>
        </authorList>
    </citation>
    <scope>NUCLEOTIDE SEQUENCE [LARGE SCALE GENOMIC DNA]</scope>
    <source>
        <strain evidence="9 10">SYSUP0005</strain>
    </source>
</reference>
<keyword evidence="4" id="KW-0443">Lipid metabolism</keyword>
<keyword evidence="3" id="KW-0276">Fatty acid metabolism</keyword>
<keyword evidence="10" id="KW-1185">Reference proteome</keyword>
<dbReference type="GO" id="GO:0005886">
    <property type="term" value="C:plasma membrane"/>
    <property type="evidence" value="ECO:0007669"/>
    <property type="project" value="TreeGrafter"/>
</dbReference>
<proteinExistence type="inferred from homology"/>
<feature type="region of interest" description="Disordered" evidence="5">
    <location>
        <begin position="521"/>
        <end position="556"/>
    </location>
</feature>
<name>A0A5C4MAA7_9PSEU</name>
<dbReference type="GO" id="GO:0016874">
    <property type="term" value="F:ligase activity"/>
    <property type="evidence" value="ECO:0007669"/>
    <property type="project" value="UniProtKB-KW"/>
</dbReference>
<sequence length="556" mass="60217">MTVPEDVLRTPLLDRVFARASERRPVFTFSDHDEVEHTLTWARLAERVRAVARRLREIGAPGDRVAILAPQDLSYPVAFLGVLAAGMVAVPLFAPLGKSHRARLDGALTDSGADIWLTSTHALERARELGAPAHLLAVDEIGGEGTDPVPVAMDAPAYLQYTSGSTREPAGAIITHRALVASCWQVRTAYEVDESVTCAGWIPFFHDMGLIQLLCLPLFAGARSVFMAPAEFVRRPERWLRQMSDHPNVFTAAPNFAFDLAAEAGPRDDLALSGVRVALNGSEPVRPETVERFQKAFGPCGFRREAHRPSYGLAEATVYVASAGPEGPTITAFDQAALSRGRAVEAGPEFADSRELVSVGRPVGQVVRIVGDGQARPDGEMGEIWVRGPHVAAGYWRRDDDAFGARLDGLGGWLRTGDLGVIHHGELYITGRIKDLIVIDGRNHYPQDIEATAAQAHPAIRRDRVAAFGVQDARGEGVVVVAERVRQTEVDPKEVSRAVLRAVGREHEIALRSFHLVPPGALPRTSSGKVSRSAAKKVYAPAPHPTTTPDRGASRR</sequence>
<keyword evidence="6" id="KW-1133">Transmembrane helix</keyword>
<dbReference type="Gene3D" id="3.30.300.30">
    <property type="match status" value="1"/>
</dbReference>
<dbReference type="EMBL" id="VDFW01000003">
    <property type="protein sequence ID" value="TNC28728.1"/>
    <property type="molecule type" value="Genomic_DNA"/>
</dbReference>
<dbReference type="CDD" id="cd05931">
    <property type="entry name" value="FAAL"/>
    <property type="match status" value="1"/>
</dbReference>
<dbReference type="SUPFAM" id="SSF56801">
    <property type="entry name" value="Acetyl-CoA synthetase-like"/>
    <property type="match status" value="1"/>
</dbReference>
<evidence type="ECO:0000313" key="9">
    <source>
        <dbReference type="EMBL" id="TNC28728.1"/>
    </source>
</evidence>
<keyword evidence="6" id="KW-0812">Transmembrane</keyword>
<evidence type="ECO:0000313" key="10">
    <source>
        <dbReference type="Proteomes" id="UP000305546"/>
    </source>
</evidence>
<feature type="transmembrane region" description="Helical" evidence="6">
    <location>
        <begin position="73"/>
        <end position="94"/>
    </location>
</feature>
<comment type="caution">
    <text evidence="9">The sequence shown here is derived from an EMBL/GenBank/DDBJ whole genome shotgun (WGS) entry which is preliminary data.</text>
</comment>
<keyword evidence="6" id="KW-0472">Membrane</keyword>
<evidence type="ECO:0000256" key="6">
    <source>
        <dbReference type="SAM" id="Phobius"/>
    </source>
</evidence>
<dbReference type="GO" id="GO:0070566">
    <property type="term" value="F:adenylyltransferase activity"/>
    <property type="evidence" value="ECO:0007669"/>
    <property type="project" value="TreeGrafter"/>
</dbReference>
<organism evidence="9 10">
    <name type="scientific">Amycolatopsis alkalitolerans</name>
    <dbReference type="NCBI Taxonomy" id="2547244"/>
    <lineage>
        <taxon>Bacteria</taxon>
        <taxon>Bacillati</taxon>
        <taxon>Actinomycetota</taxon>
        <taxon>Actinomycetes</taxon>
        <taxon>Pseudonocardiales</taxon>
        <taxon>Pseudonocardiaceae</taxon>
        <taxon>Amycolatopsis</taxon>
    </lineage>
</organism>
<evidence type="ECO:0000256" key="3">
    <source>
        <dbReference type="ARBA" id="ARBA00022832"/>
    </source>
</evidence>
<feature type="domain" description="AMP-binding enzyme C-terminal" evidence="8">
    <location>
        <begin position="435"/>
        <end position="539"/>
    </location>
</feature>
<dbReference type="Gene3D" id="3.40.50.12780">
    <property type="entry name" value="N-terminal domain of ligase-like"/>
    <property type="match status" value="1"/>
</dbReference>
<dbReference type="InterPro" id="IPR040097">
    <property type="entry name" value="FAAL/FAAC"/>
</dbReference>
<evidence type="ECO:0000259" key="7">
    <source>
        <dbReference type="Pfam" id="PF00501"/>
    </source>
</evidence>
<dbReference type="InterPro" id="IPR000873">
    <property type="entry name" value="AMP-dep_synth/lig_dom"/>
</dbReference>
<keyword evidence="2 9" id="KW-0436">Ligase</keyword>
<dbReference type="Pfam" id="PF00501">
    <property type="entry name" value="AMP-binding"/>
    <property type="match status" value="1"/>
</dbReference>
<dbReference type="InterPro" id="IPR025110">
    <property type="entry name" value="AMP-bd_C"/>
</dbReference>
<evidence type="ECO:0000256" key="1">
    <source>
        <dbReference type="ARBA" id="ARBA00006432"/>
    </source>
</evidence>
<dbReference type="OrthoDB" id="3671040at2"/>
<dbReference type="Pfam" id="PF23024">
    <property type="entry name" value="AMP-dom_DIP2-like"/>
    <property type="match status" value="1"/>
</dbReference>
<dbReference type="PANTHER" id="PTHR22754">
    <property type="entry name" value="DISCO-INTERACTING PROTEIN 2 DIP2 -RELATED"/>
    <property type="match status" value="1"/>
</dbReference>
<dbReference type="InterPro" id="IPR042099">
    <property type="entry name" value="ANL_N_sf"/>
</dbReference>
<dbReference type="AlphaFoldDB" id="A0A5C4MAA7"/>
<evidence type="ECO:0000256" key="5">
    <source>
        <dbReference type="SAM" id="MobiDB-lite"/>
    </source>
</evidence>
<dbReference type="GO" id="GO:0006633">
    <property type="term" value="P:fatty acid biosynthetic process"/>
    <property type="evidence" value="ECO:0007669"/>
    <property type="project" value="TreeGrafter"/>
</dbReference>
<feature type="domain" description="AMP-dependent synthetase/ligase" evidence="7">
    <location>
        <begin position="19"/>
        <end position="396"/>
    </location>
</feature>
<dbReference type="FunFam" id="3.40.50.12780:FF:000013">
    <property type="entry name" value="Long-chain-fatty-acid--AMP ligase FadD32"/>
    <property type="match status" value="1"/>
</dbReference>
<protein>
    <submittedName>
        <fullName evidence="9">Fatty acyl-AMP ligase</fullName>
    </submittedName>
</protein>
<dbReference type="RefSeq" id="WP_139095499.1">
    <property type="nucleotide sequence ID" value="NZ_VDFW01000003.1"/>
</dbReference>
<dbReference type="Proteomes" id="UP000305546">
    <property type="component" value="Unassembled WGS sequence"/>
</dbReference>